<feature type="coiled-coil region" evidence="3">
    <location>
        <begin position="381"/>
        <end position="408"/>
    </location>
</feature>
<evidence type="ECO:0000256" key="3">
    <source>
        <dbReference type="SAM" id="Coils"/>
    </source>
</evidence>
<feature type="compositionally biased region" description="Polar residues" evidence="4">
    <location>
        <begin position="422"/>
        <end position="436"/>
    </location>
</feature>
<keyword evidence="7" id="KW-1185">Reference proteome</keyword>
<reference evidence="6 7" key="1">
    <citation type="submission" date="2018-10" db="EMBL/GenBank/DDBJ databases">
        <title>Draft genome sequence of Bacillus salarius IM0101, isolated from a hypersaline soil in Inner Mongolia, China.</title>
        <authorList>
            <person name="Yamprayoonswat W."/>
            <person name="Boonvisut S."/>
            <person name="Jumpathong W."/>
            <person name="Sittihan S."/>
            <person name="Ruangsuj P."/>
            <person name="Wanthongcharoen S."/>
            <person name="Thongpramul N."/>
            <person name="Pimmason S."/>
            <person name="Yu B."/>
            <person name="Yasawong M."/>
        </authorList>
    </citation>
    <scope>NUCLEOTIDE SEQUENCE [LARGE SCALE GENOMIC DNA]</scope>
    <source>
        <strain evidence="6 7">IM0101</strain>
    </source>
</reference>
<evidence type="ECO:0000259" key="5">
    <source>
        <dbReference type="PROSITE" id="PS50111"/>
    </source>
</evidence>
<dbReference type="GO" id="GO:0020037">
    <property type="term" value="F:heme binding"/>
    <property type="evidence" value="ECO:0007669"/>
    <property type="project" value="InterPro"/>
</dbReference>
<feature type="domain" description="Methyl-accepting transducer" evidence="5">
    <location>
        <begin position="199"/>
        <end position="434"/>
    </location>
</feature>
<dbReference type="GO" id="GO:0016020">
    <property type="term" value="C:membrane"/>
    <property type="evidence" value="ECO:0007669"/>
    <property type="project" value="InterPro"/>
</dbReference>
<sequence>MKIALPFAKKEGETTYIDKENNDVTLNVSGHGDLQKQLNLISFTKKDLHVIKNLEPIVHQHIKEITNEFYDAVTAQPGLLDIIKQHSSVERLKQTFQRHIKEMFSGHIDETFLEKRRKIAYAHVQVGLQTKWYVASFEKLYLSLIHTYMEQLENQQDILHATTVTSKLINFEQQIVLEEYEKEHERIRAKHAATEKELTQHVSVTADELASLSGQTSDSVKKLNDQASETMELAKEGTSLAIQSQERSDAGKEQLQSLHTNMNDVNTSVTNISEHVSKLNTIAAQMNEVIELVDKVSEQTNLLALNASIEATRAGEHGKGFAVVAGEIRKLSSQTKSSTARIAELIENTKEQSEKVTSAVDSIGELVNNGSSSLSNTDEHFNEIQEAMRKTKNQNNSIEKELEKLLSSVSDIDKASGEAADSANQLKSSTDHFTNV</sequence>
<dbReference type="InterPro" id="IPR012292">
    <property type="entry name" value="Globin/Proto"/>
</dbReference>
<accession>A0A428N402</accession>
<gene>
    <name evidence="6" type="ORF">D7Z54_11935</name>
</gene>
<keyword evidence="1 2" id="KW-0807">Transducer</keyword>
<comment type="caution">
    <text evidence="6">The sequence shown here is derived from an EMBL/GenBank/DDBJ whole genome shotgun (WGS) entry which is preliminary data.</text>
</comment>
<feature type="region of interest" description="Disordered" evidence="4">
    <location>
        <begin position="414"/>
        <end position="436"/>
    </location>
</feature>
<name>A0A428N402_9BACI</name>
<dbReference type="PROSITE" id="PS50111">
    <property type="entry name" value="CHEMOTAXIS_TRANSDUC_2"/>
    <property type="match status" value="1"/>
</dbReference>
<dbReference type="SUPFAM" id="SSF46458">
    <property type="entry name" value="Globin-like"/>
    <property type="match status" value="1"/>
</dbReference>
<keyword evidence="3" id="KW-0175">Coiled coil</keyword>
<proteinExistence type="predicted"/>
<organism evidence="6 7">
    <name type="scientific">Salibacterium salarium</name>
    <dbReference type="NCBI Taxonomy" id="284579"/>
    <lineage>
        <taxon>Bacteria</taxon>
        <taxon>Bacillati</taxon>
        <taxon>Bacillota</taxon>
        <taxon>Bacilli</taxon>
        <taxon>Bacillales</taxon>
        <taxon>Bacillaceae</taxon>
    </lineage>
</organism>
<protein>
    <submittedName>
        <fullName evidence="6">Globin-coupled sensor protein</fullName>
    </submittedName>
</protein>
<dbReference type="OrthoDB" id="266313at2"/>
<dbReference type="Proteomes" id="UP000275076">
    <property type="component" value="Unassembled WGS sequence"/>
</dbReference>
<evidence type="ECO:0000313" key="7">
    <source>
        <dbReference type="Proteomes" id="UP000275076"/>
    </source>
</evidence>
<dbReference type="Pfam" id="PF00015">
    <property type="entry name" value="MCPsignal"/>
    <property type="match status" value="1"/>
</dbReference>
<dbReference type="PANTHER" id="PTHR32089">
    <property type="entry name" value="METHYL-ACCEPTING CHEMOTAXIS PROTEIN MCPB"/>
    <property type="match status" value="1"/>
</dbReference>
<evidence type="ECO:0000256" key="2">
    <source>
        <dbReference type="PROSITE-ProRule" id="PRU00284"/>
    </source>
</evidence>
<dbReference type="Pfam" id="PF11563">
    <property type="entry name" value="Protoglobin"/>
    <property type="match status" value="1"/>
</dbReference>
<dbReference type="InterPro" id="IPR044398">
    <property type="entry name" value="Globin-sensor_dom"/>
</dbReference>
<dbReference type="Gene3D" id="1.10.287.950">
    <property type="entry name" value="Methyl-accepting chemotaxis protein"/>
    <property type="match status" value="1"/>
</dbReference>
<dbReference type="SMART" id="SM00283">
    <property type="entry name" value="MA"/>
    <property type="match status" value="1"/>
</dbReference>
<evidence type="ECO:0000256" key="4">
    <source>
        <dbReference type="SAM" id="MobiDB-lite"/>
    </source>
</evidence>
<dbReference type="CDD" id="cd01068">
    <property type="entry name" value="globin_sensor"/>
    <property type="match status" value="1"/>
</dbReference>
<dbReference type="AlphaFoldDB" id="A0A428N402"/>
<evidence type="ECO:0000313" key="6">
    <source>
        <dbReference type="EMBL" id="RSL33019.1"/>
    </source>
</evidence>
<dbReference type="InterPro" id="IPR009050">
    <property type="entry name" value="Globin-like_sf"/>
</dbReference>
<dbReference type="GO" id="GO:0019825">
    <property type="term" value="F:oxygen binding"/>
    <property type="evidence" value="ECO:0007669"/>
    <property type="project" value="InterPro"/>
</dbReference>
<dbReference type="InterPro" id="IPR039379">
    <property type="entry name" value="Protoglobin_sensor_dom"/>
</dbReference>
<dbReference type="InterPro" id="IPR004089">
    <property type="entry name" value="MCPsignal_dom"/>
</dbReference>
<dbReference type="GO" id="GO:0007165">
    <property type="term" value="P:signal transduction"/>
    <property type="evidence" value="ECO:0007669"/>
    <property type="project" value="UniProtKB-KW"/>
</dbReference>
<dbReference type="Gene3D" id="1.10.490.10">
    <property type="entry name" value="Globins"/>
    <property type="match status" value="1"/>
</dbReference>
<dbReference type="EMBL" id="RBVX01000010">
    <property type="protein sequence ID" value="RSL33019.1"/>
    <property type="molecule type" value="Genomic_DNA"/>
</dbReference>
<evidence type="ECO:0000256" key="1">
    <source>
        <dbReference type="ARBA" id="ARBA00023224"/>
    </source>
</evidence>
<dbReference type="SUPFAM" id="SSF58104">
    <property type="entry name" value="Methyl-accepting chemotaxis protein (MCP) signaling domain"/>
    <property type="match status" value="1"/>
</dbReference>
<dbReference type="PANTHER" id="PTHR32089:SF118">
    <property type="entry name" value="HEME-BASED AEROTACTIC TRANSDUCER HEMAT"/>
    <property type="match status" value="1"/>
</dbReference>
<dbReference type="RefSeq" id="WP_125556084.1">
    <property type="nucleotide sequence ID" value="NZ_RBVX01000010.1"/>
</dbReference>